<keyword evidence="2" id="KW-0413">Isomerase</keyword>
<organism evidence="2 3">
    <name type="scientific">Mycena venus</name>
    <dbReference type="NCBI Taxonomy" id="2733690"/>
    <lineage>
        <taxon>Eukaryota</taxon>
        <taxon>Fungi</taxon>
        <taxon>Dikarya</taxon>
        <taxon>Basidiomycota</taxon>
        <taxon>Agaricomycotina</taxon>
        <taxon>Agaricomycetes</taxon>
        <taxon>Agaricomycetidae</taxon>
        <taxon>Agaricales</taxon>
        <taxon>Marasmiineae</taxon>
        <taxon>Mycenaceae</taxon>
        <taxon>Mycena</taxon>
    </lineage>
</organism>
<accession>A0A8H7D541</accession>
<dbReference type="OrthoDB" id="3016861at2759"/>
<evidence type="ECO:0000313" key="2">
    <source>
        <dbReference type="EMBL" id="KAF7362619.1"/>
    </source>
</evidence>
<dbReference type="InterPro" id="IPR001810">
    <property type="entry name" value="F-box_dom"/>
</dbReference>
<reference evidence="2" key="1">
    <citation type="submission" date="2020-05" db="EMBL/GenBank/DDBJ databases">
        <title>Mycena genomes resolve the evolution of fungal bioluminescence.</title>
        <authorList>
            <person name="Tsai I.J."/>
        </authorList>
    </citation>
    <scope>NUCLEOTIDE SEQUENCE</scope>
    <source>
        <strain evidence="2">CCC161011</strain>
    </source>
</reference>
<dbReference type="AlphaFoldDB" id="A0A8H7D541"/>
<comment type="caution">
    <text evidence="2">The sequence shown here is derived from an EMBL/GenBank/DDBJ whole genome shotgun (WGS) entry which is preliminary data.</text>
</comment>
<proteinExistence type="predicted"/>
<dbReference type="Pfam" id="PF12937">
    <property type="entry name" value="F-box-like"/>
    <property type="match status" value="1"/>
</dbReference>
<evidence type="ECO:0000259" key="1">
    <source>
        <dbReference type="Pfam" id="PF12937"/>
    </source>
</evidence>
<gene>
    <name evidence="2" type="ORF">MVEN_00610800</name>
</gene>
<keyword evidence="3" id="KW-1185">Reference proteome</keyword>
<dbReference type="EMBL" id="JACAZI010000004">
    <property type="protein sequence ID" value="KAF7362619.1"/>
    <property type="molecule type" value="Genomic_DNA"/>
</dbReference>
<evidence type="ECO:0000313" key="3">
    <source>
        <dbReference type="Proteomes" id="UP000620124"/>
    </source>
</evidence>
<feature type="domain" description="F-box" evidence="1">
    <location>
        <begin position="111"/>
        <end position="179"/>
    </location>
</feature>
<sequence>MLATRYLFFLISKILDRSLSLCNNCNSTFLHSPLLPCATRSAQILHILRTNDWKCDDATDIRTIISDGPEEIARYDRELNRLRGLYEKVLAGRDNLQKFYSHCTGIVEAPIRRLPNEVLVQIFSLCTEPKEWYTEKTYDEDAMKQELWGVAGGHLITLSLVSHHWRRVVLGTPSLWSTIELDLRCWTGTVAADDSYHCYLRDTMVERLKVALERGEQTPLTIRVNGMGECDPSALYALAGHSERWRSATFLMGQDMLQYLSSVEGRLPLLETLSISEPRGAPETFADTIRYFSQAPCLRTVEFHGGPAVLTGLPLEQLDYCRFFTLDAQSVDSLFRQMARLTRSAEVEVQVDLEAVGFQDARPLVLPPVVSNINEFVLQSVGNKDDEFRQVLGAIFDALTLPNIEGLGFFSREDLGNPLYWPQREAHALFVRSASRRTLQSLCLRDVVVTASELLQCLADLSSLEYLYISDHPALVGGSRPHHLITSALLQKLSPCTDRPTDCLVPNLRDFTFRTLGRFTDDSFLDFVGERSLRVGFVGPFECTLLWLPGYARGLKPDTTSCLDNQLVKKGDTVFACREYDPSTEQS</sequence>
<protein>
    <submittedName>
        <fullName evidence="2">3-beta hydroxysteroid dehydrogenase isomerase family</fullName>
    </submittedName>
</protein>
<dbReference type="Gene3D" id="1.20.1280.50">
    <property type="match status" value="1"/>
</dbReference>
<dbReference type="Proteomes" id="UP000620124">
    <property type="component" value="Unassembled WGS sequence"/>
</dbReference>
<name>A0A8H7D541_9AGAR</name>
<dbReference type="GO" id="GO:0016853">
    <property type="term" value="F:isomerase activity"/>
    <property type="evidence" value="ECO:0007669"/>
    <property type="project" value="UniProtKB-KW"/>
</dbReference>